<keyword evidence="8" id="KW-0720">Serine protease</keyword>
<dbReference type="OrthoDB" id="1676884at2"/>
<keyword evidence="11" id="KW-0472">Membrane</keyword>
<dbReference type="Gene3D" id="2.150.10.10">
    <property type="entry name" value="Serralysin-like metalloprotease, C-terminal"/>
    <property type="match status" value="6"/>
</dbReference>
<dbReference type="PRINTS" id="PR01488">
    <property type="entry name" value="RTXTOXINA"/>
</dbReference>
<dbReference type="CDD" id="cd00118">
    <property type="entry name" value="LysM"/>
    <property type="match status" value="1"/>
</dbReference>
<evidence type="ECO:0000259" key="14">
    <source>
        <dbReference type="PROSITE" id="PS51829"/>
    </source>
</evidence>
<dbReference type="CDD" id="cd04059">
    <property type="entry name" value="Peptidases_S8_Protein_convertases_Kexins_Furin-like"/>
    <property type="match status" value="1"/>
</dbReference>
<dbReference type="PROSITE" id="PS00138">
    <property type="entry name" value="SUBTILASE_SER"/>
    <property type="match status" value="1"/>
</dbReference>
<keyword evidence="3" id="KW-0800">Toxin</keyword>
<dbReference type="PROSITE" id="PS51782">
    <property type="entry name" value="LYSM"/>
    <property type="match status" value="1"/>
</dbReference>
<dbReference type="SUPFAM" id="SSF54106">
    <property type="entry name" value="LysM domain"/>
    <property type="match status" value="1"/>
</dbReference>
<dbReference type="Pfam" id="PF17892">
    <property type="entry name" value="Cadherin_5"/>
    <property type="match status" value="1"/>
</dbReference>
<dbReference type="GO" id="GO:0012505">
    <property type="term" value="C:endomembrane system"/>
    <property type="evidence" value="ECO:0007669"/>
    <property type="project" value="UniProtKB-ARBA"/>
</dbReference>
<dbReference type="PRINTS" id="PR00313">
    <property type="entry name" value="CABNDNGRPT"/>
</dbReference>
<keyword evidence="4" id="KW-0645">Protease</keyword>
<dbReference type="GO" id="GO:0090729">
    <property type="term" value="F:toxin activity"/>
    <property type="evidence" value="ECO:0007669"/>
    <property type="project" value="UniProtKB-KW"/>
</dbReference>
<keyword evidence="9" id="KW-0106">Calcium</keyword>
<evidence type="ECO:0000256" key="5">
    <source>
        <dbReference type="ARBA" id="ARBA00022729"/>
    </source>
</evidence>
<dbReference type="RefSeq" id="WP_090290706.1">
    <property type="nucleotide sequence ID" value="NZ_BMNU01000006.1"/>
</dbReference>
<dbReference type="InterPro" id="IPR023828">
    <property type="entry name" value="Peptidase_S8_Ser-AS"/>
</dbReference>
<dbReference type="InterPro" id="IPR002884">
    <property type="entry name" value="P_dom"/>
</dbReference>
<dbReference type="SMART" id="SM00257">
    <property type="entry name" value="LysM"/>
    <property type="match status" value="1"/>
</dbReference>
<dbReference type="SUPFAM" id="SSF49785">
    <property type="entry name" value="Galactose-binding domain-like"/>
    <property type="match status" value="1"/>
</dbReference>
<evidence type="ECO:0000256" key="8">
    <source>
        <dbReference type="ARBA" id="ARBA00022825"/>
    </source>
</evidence>
<evidence type="ECO:0000256" key="2">
    <source>
        <dbReference type="ARBA" id="ARBA00005325"/>
    </source>
</evidence>
<dbReference type="InterPro" id="IPR036852">
    <property type="entry name" value="Peptidase_S8/S53_dom_sf"/>
</dbReference>
<dbReference type="InterPro" id="IPR036779">
    <property type="entry name" value="LysM_dom_sf"/>
</dbReference>
<name>A0A5B2URB4_9PSED</name>
<sequence length="2430" mass="250244">MSIVMEDSEAITVDIFFGGLGKAGEAVTSPAQTALLDAFQAAGNVNDLAARLGIPIQFLAVTGVKVVSAYGYDGYKISIAIRSDDPNAVAKELFTTAIGKVVGVGLTPLSAPLMKRGLGGIAAGVAIPLVGDAVASSYAGGVWDDHVANSQFGSWSTSQLTDTFGIGVKVTAGTDASNNRGAFVPPANQVPNSLLAINPTTNSQSIFFNQSPVLQLPPIQITGDYIYIVQPGDSLWKIAQKNGWDFNELRDVNSQLSDPNFIRPGQEIFGLPPASVDNKVDIRTNTGATSSVSTQDATAALNANGTFSSSGNYLATMDAFRLNFESTYGSALIGGIGTGGFRPGAMGLSNIDSQSWGLEFAARSLGGYQGGSSQSGQVARAAGALTNFGLGQRFIPADPMILDLNGDGVTLVNFSESTAFFDIDNDGGSREQTGWVKAVGAATDGILVHDLNNDGVINGIQEALSEYYNGVTGTGGNTGTRPYADGFVALKALDSNGDNLFNNLDAGWSQLRVWVDQNGDGLSFIDSNDNGIKDSTELSELRTFAELGITSINLTKSAQSGLVNTGNEVLATGSFIRNGLTAAAQAVRFIANPSGTQFSKGLNGTTLITQGSSGASSVRSFVSESNTNQTLSVTTLNVQNIYAGGGNDSLVGDSGANWLVGGLGSDTFSAGDGDDVLLIDADDVLQNIHAGAGTDVIQVVGERGVAFDMAQAQAEVFVGGTGADIVYGGGRQTMFVRGGAGDDILIGGGANDVLSGDDGDDRIEGGAGNDLIRGHRGRDHLAGDNADDVLDGGLEDDVLEGGSGNDVLIGGGGDDTFDGGDGIDVAEYSGSYADYRISKLNSTTWRVVDTRSGQDGADTLSNIEKLSFSDVSRVDLTIGSPLPVKDILTSNSSGQLLSRTVAQLISKAQLLGNDRDWDSNLSQLVITEVLEAQGGTVSLNTSGDVLFTPDANYTGVMSFKYRLSDEAGQFTNVTNTATGQTEAMKAVVYLQTPDLPSDPLAVEQWYLSDINVIPVWKDYTGLGVRIGQFEPGSPYATGPEIFDYRHPDLQPNADKAWLNTLDALGNNNTPQTASNHATMVAGVMVAARNGQGGIGVAYNATLAGHYIQGDGLELSQLSTEISAALAKFKDYDVVNNSWGAASNFLINVAPAGTLQTGILNAVSQGRNGLGTVVVMAGGNDRQGGANTNYSALTANRAVITTGSINAASDLGTLQLGMKPFSNPGASILVSAPGSNIDSTSRQLIADNGSTLGSNYATSEGTSFAAPIVSGVVALMLEANSRLGYRDIQSILAMTATKVDDPNGTDWVYNSAKNWNGGGMHTSHDYGFGEVDARAAVRLAETWHTQSVYVNEVNRSASSGALGVAIPDNGSTLSRTLSMASGLTVESAQVTVTLTHQHWGDLIIKLISPSGTESVLVNRSGKAPGSGASDRGDPISGTMNFSFNSTHLRGEDSGGVWTLQVIDAVTGETGTMSNWKLDLYGALEGVDDVYVYTNEYASFAGTARNTLADSDGGVDILNASAATGNSTINLNAGVLSTIAGKSLTITGTLEKVYAGDGNDTLTGNALDNVLVGGRGNDTLNGGAGSDRLEGGQGNDSLTGGLADDLFIVRREVGSTDTITDFSSASGIEKIVLVGFTDVPDFTAITLTQVGTQVRVNLGQGQTLLVNNATVAALSEQNFTFITTPHFLEEYVARWVNPLRTAGTAGTDNLLLPGGADLSAFGMGGDDLISAISPNDLLDGGDGNDQLLGDEAGYTPYPGTDWIEGGAGDDFLDGGDGDDMLVGGSGLDSIYGQGGNDYLIGGSGDDYLDGGAGDDIVTLDGDAGMIDGASYAFLGNRVGGAGGDIFRVLTNGGAQAGHGSSGTQIGAYNLIVDFNPNQAREQIDLSAFSWVGSFNDLAFEDWSVGSVSMVTISSVQGTTGAYVTLHGISSSQLRADHFIYAKGIAGSIEGTLGNDTLTGNAGANTIDGLAGADSMTGRTGDDTYIVDNIGDQIYELPGGGYDTVLSSVGHTLSANVEALTLMGSASLNGTGNNQRNRLTGNAGNNRLDGGAEADEMVGGAGNDVYVVDNQLDSVTENVNSGTDRVEASVSWTLGKNIENLTLTGTTHINATGNEVSNTLIGNSGDNVLDGAQGADTMVGGLGDDTYYLDHTGDVVSEALNSGYDTLHSSVNVTLGNNVEKVMLFGSAVSATGNSLDNFLIGNSLANTLSGAAGDDTLDGREGADAMSGGAGNDTYFIDNLGDTVTELASEGVDTVVSSISLNLATQGGGQLENALLTGTANLNLAGNALNNVLTGNGGNNTLSGGAGNDTYTLGRGDGTDRIVEADGTTGNTDIASFGSGVTTEQLWFRQISNDLEVSIIGTNDKLLVSNWYLGNQNQVEQFQVSDGQALLNTQVQNLVQAMAAFAPPASGQFSLPSNYASVVQPVIAANWQ</sequence>
<dbReference type="Pfam" id="PF06594">
    <property type="entry name" value="HCBP_related"/>
    <property type="match status" value="1"/>
</dbReference>
<dbReference type="SUPFAM" id="SSF52743">
    <property type="entry name" value="Subtilisin-like"/>
    <property type="match status" value="1"/>
</dbReference>
<protein>
    <submittedName>
        <fullName evidence="16">Regulatory P domain of the subtilisin-like proprotein convertase</fullName>
    </submittedName>
    <submittedName>
        <fullName evidence="15">S8 family serine peptidase</fullName>
    </submittedName>
</protein>
<dbReference type="InterPro" id="IPR011049">
    <property type="entry name" value="Serralysin-like_metalloprot_C"/>
</dbReference>
<feature type="domain" description="LysM" evidence="13">
    <location>
        <begin position="225"/>
        <end position="270"/>
    </location>
</feature>
<reference evidence="15 18" key="2">
    <citation type="submission" date="2019-09" db="EMBL/GenBank/DDBJ databases">
        <title>Draft genome sequence of Pseudomonas brenneri CCUG 51514(T).</title>
        <authorList>
            <person name="Tunovic T."/>
            <person name="Pineiro-Iglesias B."/>
            <person name="Unosson C."/>
            <person name="Inganas E."/>
            <person name="Ohlen M."/>
            <person name="Cardew S."/>
            <person name="Jensie-Markopoulos S."/>
            <person name="Salva-Serra F."/>
            <person name="Jaen-Luchoro D."/>
            <person name="Svensson-Stadler L."/>
            <person name="Chun J."/>
            <person name="Moore E."/>
        </authorList>
    </citation>
    <scope>NUCLEOTIDE SEQUENCE [LARGE SCALE GENOMIC DNA]</scope>
    <source>
        <strain evidence="15 18">CCUG 51514</strain>
    </source>
</reference>
<keyword evidence="7" id="KW-0378">Hydrolase</keyword>
<dbReference type="EMBL" id="LT629800">
    <property type="protein sequence ID" value="SDU86200.1"/>
    <property type="molecule type" value="Genomic_DNA"/>
</dbReference>
<dbReference type="Pfam" id="PF01483">
    <property type="entry name" value="P_proprotein"/>
    <property type="match status" value="1"/>
</dbReference>
<dbReference type="PANTHER" id="PTHR42884:SF14">
    <property type="entry name" value="NEUROENDOCRINE CONVERTASE 1"/>
    <property type="match status" value="1"/>
</dbReference>
<dbReference type="InterPro" id="IPR003995">
    <property type="entry name" value="RTX_toxin_determinant-A"/>
</dbReference>
<accession>A0A5B2URB4</accession>
<dbReference type="Gene3D" id="2.60.120.260">
    <property type="entry name" value="Galactose-binding domain-like"/>
    <property type="match status" value="1"/>
</dbReference>
<keyword evidence="10" id="KW-0843">Virulence</keyword>
<dbReference type="InterPro" id="IPR010566">
    <property type="entry name" value="Haemolys_ca-bd"/>
</dbReference>
<dbReference type="GO" id="GO:0016020">
    <property type="term" value="C:membrane"/>
    <property type="evidence" value="ECO:0007669"/>
    <property type="project" value="UniProtKB-SubCell"/>
</dbReference>
<dbReference type="InterPro" id="IPR018392">
    <property type="entry name" value="LysM"/>
</dbReference>
<gene>
    <name evidence="15" type="ORF">F1720_18405</name>
    <name evidence="16" type="ORF">SAMN04490181_0679</name>
</gene>
<dbReference type="InterPro" id="IPR034182">
    <property type="entry name" value="Kexin/furin"/>
</dbReference>
<dbReference type="Pfam" id="PF01476">
    <property type="entry name" value="LysM"/>
    <property type="match status" value="1"/>
</dbReference>
<evidence type="ECO:0000313" key="18">
    <source>
        <dbReference type="Proteomes" id="UP000325296"/>
    </source>
</evidence>
<organism evidence="15 18">
    <name type="scientific">Pseudomonas brenneri</name>
    <dbReference type="NCBI Taxonomy" id="129817"/>
    <lineage>
        <taxon>Bacteria</taxon>
        <taxon>Pseudomonadati</taxon>
        <taxon>Pseudomonadota</taxon>
        <taxon>Gammaproteobacteria</taxon>
        <taxon>Pseudomonadales</taxon>
        <taxon>Pseudomonadaceae</taxon>
        <taxon>Pseudomonas</taxon>
    </lineage>
</organism>
<dbReference type="GO" id="GO:0016485">
    <property type="term" value="P:protein processing"/>
    <property type="evidence" value="ECO:0007669"/>
    <property type="project" value="TreeGrafter"/>
</dbReference>
<dbReference type="GO" id="GO:0005509">
    <property type="term" value="F:calcium ion binding"/>
    <property type="evidence" value="ECO:0007669"/>
    <property type="project" value="InterPro"/>
</dbReference>
<evidence type="ECO:0000259" key="13">
    <source>
        <dbReference type="PROSITE" id="PS51782"/>
    </source>
</evidence>
<dbReference type="Gene3D" id="2.60.40.3440">
    <property type="match status" value="1"/>
</dbReference>
<evidence type="ECO:0000256" key="3">
    <source>
        <dbReference type="ARBA" id="ARBA00022656"/>
    </source>
</evidence>
<evidence type="ECO:0000313" key="15">
    <source>
        <dbReference type="EMBL" id="KAA2228587.1"/>
    </source>
</evidence>
<dbReference type="Gene3D" id="3.10.350.10">
    <property type="entry name" value="LysM domain"/>
    <property type="match status" value="1"/>
</dbReference>
<evidence type="ECO:0000256" key="1">
    <source>
        <dbReference type="ARBA" id="ARBA00004370"/>
    </source>
</evidence>
<evidence type="ECO:0000313" key="17">
    <source>
        <dbReference type="Proteomes" id="UP000199620"/>
    </source>
</evidence>
<reference evidence="16 17" key="1">
    <citation type="submission" date="2016-10" db="EMBL/GenBank/DDBJ databases">
        <authorList>
            <person name="Varghese N."/>
            <person name="Submissions S."/>
        </authorList>
    </citation>
    <scope>NUCLEOTIDE SEQUENCE [LARGE SCALE GENOMIC DNA]</scope>
    <source>
        <strain evidence="16 17">BS2771</strain>
    </source>
</reference>
<proteinExistence type="inferred from homology"/>
<dbReference type="PROSITE" id="PS51829">
    <property type="entry name" value="P_HOMO_B"/>
    <property type="match status" value="1"/>
</dbReference>
<keyword evidence="17" id="KW-1185">Reference proteome</keyword>
<dbReference type="PANTHER" id="PTHR42884">
    <property type="entry name" value="PROPROTEIN CONVERTASE SUBTILISIN/KEXIN-RELATED"/>
    <property type="match status" value="1"/>
</dbReference>
<evidence type="ECO:0000256" key="11">
    <source>
        <dbReference type="ARBA" id="ARBA00023136"/>
    </source>
</evidence>
<dbReference type="Gene3D" id="3.40.50.200">
    <property type="entry name" value="Peptidase S8/S53 domain"/>
    <property type="match status" value="1"/>
</dbReference>
<dbReference type="GO" id="GO:0004252">
    <property type="term" value="F:serine-type endopeptidase activity"/>
    <property type="evidence" value="ECO:0007669"/>
    <property type="project" value="InterPro"/>
</dbReference>
<dbReference type="InterPro" id="IPR000209">
    <property type="entry name" value="Peptidase_S8/S53_dom"/>
</dbReference>
<dbReference type="Proteomes" id="UP000325296">
    <property type="component" value="Unassembled WGS sequence"/>
</dbReference>
<dbReference type="Pfam" id="PF00353">
    <property type="entry name" value="HemolysinCabind"/>
    <property type="match status" value="12"/>
</dbReference>
<comment type="subcellular location">
    <subcellularLocation>
        <location evidence="1">Membrane</location>
    </subcellularLocation>
</comment>
<dbReference type="EMBL" id="VUOL01000010">
    <property type="protein sequence ID" value="KAA2228587.1"/>
    <property type="molecule type" value="Genomic_DNA"/>
</dbReference>
<dbReference type="InterPro" id="IPR008979">
    <property type="entry name" value="Galactose-bd-like_sf"/>
</dbReference>
<evidence type="ECO:0000256" key="9">
    <source>
        <dbReference type="ARBA" id="ARBA00022837"/>
    </source>
</evidence>
<keyword evidence="5" id="KW-0732">Signal</keyword>
<evidence type="ECO:0000313" key="16">
    <source>
        <dbReference type="EMBL" id="SDU86200.1"/>
    </source>
</evidence>
<keyword evidence="6" id="KW-0677">Repeat</keyword>
<dbReference type="PROSITE" id="PS00330">
    <property type="entry name" value="HEMOLYSIN_CALCIUM"/>
    <property type="match status" value="6"/>
</dbReference>
<dbReference type="Pfam" id="PF00082">
    <property type="entry name" value="Peptidase_S8"/>
    <property type="match status" value="1"/>
</dbReference>
<dbReference type="GO" id="GO:0005576">
    <property type="term" value="C:extracellular region"/>
    <property type="evidence" value="ECO:0007669"/>
    <property type="project" value="InterPro"/>
</dbReference>
<dbReference type="InterPro" id="IPR041690">
    <property type="entry name" value="Cadherin_5"/>
</dbReference>
<evidence type="ECO:0000256" key="6">
    <source>
        <dbReference type="ARBA" id="ARBA00022737"/>
    </source>
</evidence>
<dbReference type="SUPFAM" id="SSF51120">
    <property type="entry name" value="beta-Roll"/>
    <property type="match status" value="7"/>
</dbReference>
<comment type="similarity">
    <text evidence="2">Belongs to the peptidase S8 family. Furin subfamily.</text>
</comment>
<dbReference type="PROSITE" id="PS51892">
    <property type="entry name" value="SUBTILASE"/>
    <property type="match status" value="1"/>
</dbReference>
<dbReference type="InterPro" id="IPR018511">
    <property type="entry name" value="Hemolysin-typ_Ca-bd_CS"/>
</dbReference>
<evidence type="ECO:0000256" key="7">
    <source>
        <dbReference type="ARBA" id="ARBA00022801"/>
    </source>
</evidence>
<evidence type="ECO:0000256" key="12">
    <source>
        <dbReference type="PROSITE-ProRule" id="PRU01240"/>
    </source>
</evidence>
<feature type="domain" description="P/Homo B" evidence="14">
    <location>
        <begin position="1337"/>
        <end position="1484"/>
    </location>
</feature>
<dbReference type="InterPro" id="IPR001343">
    <property type="entry name" value="Hemolysn_Ca-bd"/>
</dbReference>
<evidence type="ECO:0000256" key="10">
    <source>
        <dbReference type="ARBA" id="ARBA00023026"/>
    </source>
</evidence>
<dbReference type="Proteomes" id="UP000199620">
    <property type="component" value="Chromosome I"/>
</dbReference>
<comment type="caution">
    <text evidence="12">Lacks conserved residue(s) required for the propagation of feature annotation.</text>
</comment>
<dbReference type="GO" id="GO:0005737">
    <property type="term" value="C:cytoplasm"/>
    <property type="evidence" value="ECO:0007669"/>
    <property type="project" value="UniProtKB-ARBA"/>
</dbReference>
<evidence type="ECO:0000256" key="4">
    <source>
        <dbReference type="ARBA" id="ARBA00022670"/>
    </source>
</evidence>